<evidence type="ECO:0000256" key="1">
    <source>
        <dbReference type="SAM" id="Phobius"/>
    </source>
</evidence>
<keyword evidence="1" id="KW-0472">Membrane</keyword>
<dbReference type="AlphaFoldDB" id="A0AAV2S5L9"/>
<comment type="caution">
    <text evidence="2">The sequence shown here is derived from an EMBL/GenBank/DDBJ whole genome shotgun (WGS) entry which is preliminary data.</text>
</comment>
<evidence type="ECO:0000313" key="2">
    <source>
        <dbReference type="EMBL" id="CAL4166408.1"/>
    </source>
</evidence>
<dbReference type="EMBL" id="CAXKWB010048236">
    <property type="protein sequence ID" value="CAL4166408.1"/>
    <property type="molecule type" value="Genomic_DNA"/>
</dbReference>
<name>A0AAV2S5L9_MEGNR</name>
<evidence type="ECO:0000313" key="3">
    <source>
        <dbReference type="Proteomes" id="UP001497623"/>
    </source>
</evidence>
<keyword evidence="3" id="KW-1185">Reference proteome</keyword>
<reference evidence="2 3" key="1">
    <citation type="submission" date="2024-05" db="EMBL/GenBank/DDBJ databases">
        <authorList>
            <person name="Wallberg A."/>
        </authorList>
    </citation>
    <scope>NUCLEOTIDE SEQUENCE [LARGE SCALE GENOMIC DNA]</scope>
</reference>
<sequence>MDQPNKNNNTSKCRRWFCMLAPVFVILLYWYVSVSYLRSSYGPGTCSCRVAIFIEDVESLVPQPPTTDLLSCEYAEECKMRCTNLNESSGVDYKKVGQTFCKILSQSVNSMYVEAKYSVCNGDWQEAVVQRQDQLCNRNSLGT</sequence>
<proteinExistence type="predicted"/>
<feature type="transmembrane region" description="Helical" evidence="1">
    <location>
        <begin position="16"/>
        <end position="37"/>
    </location>
</feature>
<protein>
    <submittedName>
        <fullName evidence="2">Uncharacterized protein</fullName>
    </submittedName>
</protein>
<gene>
    <name evidence="2" type="ORF">MNOR_LOCUS33441</name>
</gene>
<accession>A0AAV2S5L9</accession>
<dbReference type="Proteomes" id="UP001497623">
    <property type="component" value="Unassembled WGS sequence"/>
</dbReference>
<keyword evidence="1" id="KW-1133">Transmembrane helix</keyword>
<keyword evidence="1" id="KW-0812">Transmembrane</keyword>
<organism evidence="2 3">
    <name type="scientific">Meganyctiphanes norvegica</name>
    <name type="common">Northern krill</name>
    <name type="synonym">Thysanopoda norvegica</name>
    <dbReference type="NCBI Taxonomy" id="48144"/>
    <lineage>
        <taxon>Eukaryota</taxon>
        <taxon>Metazoa</taxon>
        <taxon>Ecdysozoa</taxon>
        <taxon>Arthropoda</taxon>
        <taxon>Crustacea</taxon>
        <taxon>Multicrustacea</taxon>
        <taxon>Malacostraca</taxon>
        <taxon>Eumalacostraca</taxon>
        <taxon>Eucarida</taxon>
        <taxon>Euphausiacea</taxon>
        <taxon>Euphausiidae</taxon>
        <taxon>Meganyctiphanes</taxon>
    </lineage>
</organism>